<protein>
    <submittedName>
        <fullName evidence="1">Uncharacterized protein</fullName>
    </submittedName>
</protein>
<evidence type="ECO:0000313" key="1">
    <source>
        <dbReference type="EMBL" id="GIX94950.1"/>
    </source>
</evidence>
<reference evidence="1 2" key="1">
    <citation type="submission" date="2021-06" db="EMBL/GenBank/DDBJ databases">
        <title>Caerostris extrusa draft genome.</title>
        <authorList>
            <person name="Kono N."/>
            <person name="Arakawa K."/>
        </authorList>
    </citation>
    <scope>NUCLEOTIDE SEQUENCE [LARGE SCALE GENOMIC DNA]</scope>
</reference>
<proteinExistence type="predicted"/>
<comment type="caution">
    <text evidence="1">The sequence shown here is derived from an EMBL/GenBank/DDBJ whole genome shotgun (WGS) entry which is preliminary data.</text>
</comment>
<dbReference type="AlphaFoldDB" id="A0AAV4PEG0"/>
<evidence type="ECO:0000313" key="2">
    <source>
        <dbReference type="Proteomes" id="UP001054945"/>
    </source>
</evidence>
<keyword evidence="2" id="KW-1185">Reference proteome</keyword>
<accession>A0AAV4PEG0</accession>
<dbReference type="Proteomes" id="UP001054945">
    <property type="component" value="Unassembled WGS sequence"/>
</dbReference>
<name>A0AAV4PEG0_CAEEX</name>
<organism evidence="1 2">
    <name type="scientific">Caerostris extrusa</name>
    <name type="common">Bark spider</name>
    <name type="synonym">Caerostris bankana</name>
    <dbReference type="NCBI Taxonomy" id="172846"/>
    <lineage>
        <taxon>Eukaryota</taxon>
        <taxon>Metazoa</taxon>
        <taxon>Ecdysozoa</taxon>
        <taxon>Arthropoda</taxon>
        <taxon>Chelicerata</taxon>
        <taxon>Arachnida</taxon>
        <taxon>Araneae</taxon>
        <taxon>Araneomorphae</taxon>
        <taxon>Entelegynae</taxon>
        <taxon>Araneoidea</taxon>
        <taxon>Araneidae</taxon>
        <taxon>Caerostris</taxon>
    </lineage>
</organism>
<gene>
    <name evidence="1" type="ORF">CEXT_606261</name>
</gene>
<sequence length="91" mass="10780">MRQYFRDGCQIGVYPGVFCDASLRRRNRPLTPKKIHRKEIELFVGRIQLSPISASIVYEGRLSTKFDLLVPKIPPKFRRFLRECKSRTSFY</sequence>
<dbReference type="EMBL" id="BPLR01004455">
    <property type="protein sequence ID" value="GIX94950.1"/>
    <property type="molecule type" value="Genomic_DNA"/>
</dbReference>